<dbReference type="AlphaFoldDB" id="A0A8S2R9B5"/>
<feature type="compositionally biased region" description="Polar residues" evidence="1">
    <location>
        <begin position="10"/>
        <end position="23"/>
    </location>
</feature>
<sequence length="66" mass="6866">FDSPAGLTADTKSSLTNPSTHRASSVVPKTPRASSVVPKTPRLPTASKTQSELTSPTELTKDVISS</sequence>
<accession>A0A8S2R9B5</accession>
<organism evidence="2 3">
    <name type="scientific">Didymodactylos carnosus</name>
    <dbReference type="NCBI Taxonomy" id="1234261"/>
    <lineage>
        <taxon>Eukaryota</taxon>
        <taxon>Metazoa</taxon>
        <taxon>Spiralia</taxon>
        <taxon>Gnathifera</taxon>
        <taxon>Rotifera</taxon>
        <taxon>Eurotatoria</taxon>
        <taxon>Bdelloidea</taxon>
        <taxon>Philodinida</taxon>
        <taxon>Philodinidae</taxon>
        <taxon>Didymodactylos</taxon>
    </lineage>
</organism>
<feature type="non-terminal residue" evidence="2">
    <location>
        <position position="66"/>
    </location>
</feature>
<dbReference type="Proteomes" id="UP000681722">
    <property type="component" value="Unassembled WGS sequence"/>
</dbReference>
<feature type="compositionally biased region" description="Polar residues" evidence="1">
    <location>
        <begin position="46"/>
        <end position="66"/>
    </location>
</feature>
<dbReference type="EMBL" id="CAJOBC010043382">
    <property type="protein sequence ID" value="CAF4151774.1"/>
    <property type="molecule type" value="Genomic_DNA"/>
</dbReference>
<feature type="non-terminal residue" evidence="2">
    <location>
        <position position="1"/>
    </location>
</feature>
<proteinExistence type="predicted"/>
<protein>
    <submittedName>
        <fullName evidence="2">Uncharacterized protein</fullName>
    </submittedName>
</protein>
<evidence type="ECO:0000313" key="3">
    <source>
        <dbReference type="Proteomes" id="UP000681722"/>
    </source>
</evidence>
<gene>
    <name evidence="2" type="ORF">SRO942_LOCUS29630</name>
</gene>
<feature type="region of interest" description="Disordered" evidence="1">
    <location>
        <begin position="1"/>
        <end position="66"/>
    </location>
</feature>
<comment type="caution">
    <text evidence="2">The sequence shown here is derived from an EMBL/GenBank/DDBJ whole genome shotgun (WGS) entry which is preliminary data.</text>
</comment>
<reference evidence="2" key="1">
    <citation type="submission" date="2021-02" db="EMBL/GenBank/DDBJ databases">
        <authorList>
            <person name="Nowell W R."/>
        </authorList>
    </citation>
    <scope>NUCLEOTIDE SEQUENCE</scope>
</reference>
<name>A0A8S2R9B5_9BILA</name>
<evidence type="ECO:0000313" key="2">
    <source>
        <dbReference type="EMBL" id="CAF4151774.1"/>
    </source>
</evidence>
<evidence type="ECO:0000256" key="1">
    <source>
        <dbReference type="SAM" id="MobiDB-lite"/>
    </source>
</evidence>